<reference evidence="1" key="1">
    <citation type="journal article" date="2023" name="G3 (Bethesda)">
        <title>Whole genome assembly and annotation of the endangered Caribbean coral Acropora cervicornis.</title>
        <authorList>
            <person name="Selwyn J.D."/>
            <person name="Vollmer S.V."/>
        </authorList>
    </citation>
    <scope>NUCLEOTIDE SEQUENCE</scope>
    <source>
        <strain evidence="1">K2</strain>
    </source>
</reference>
<sequence length="142" mass="15304">MFSTGIDCGVSSLKHGPSLSLLALDKKPRAPVLSATVEHNALCRRIDRVVIPSTWASLLCTIAEQNDFFSAFGPFDSVSSNVARTDTDEDALSIKQMVSFSTHINGHSLDLVVVRNSEPLGPVVNIETIDPSLSDHLAVPEF</sequence>
<dbReference type="AlphaFoldDB" id="A0AAD9QP69"/>
<evidence type="ECO:0000313" key="2">
    <source>
        <dbReference type="Proteomes" id="UP001249851"/>
    </source>
</evidence>
<name>A0AAD9QP69_ACRCE</name>
<keyword evidence="2" id="KW-1185">Reference proteome</keyword>
<dbReference type="Proteomes" id="UP001249851">
    <property type="component" value="Unassembled WGS sequence"/>
</dbReference>
<protein>
    <submittedName>
        <fullName evidence="1">Uncharacterized protein</fullName>
    </submittedName>
</protein>
<dbReference type="EMBL" id="JARQWQ010000021">
    <property type="protein sequence ID" value="KAK2564881.1"/>
    <property type="molecule type" value="Genomic_DNA"/>
</dbReference>
<evidence type="ECO:0000313" key="1">
    <source>
        <dbReference type="EMBL" id="KAK2564881.1"/>
    </source>
</evidence>
<reference evidence="1" key="2">
    <citation type="journal article" date="2023" name="Science">
        <title>Genomic signatures of disease resistance in endangered staghorn corals.</title>
        <authorList>
            <person name="Vollmer S.V."/>
            <person name="Selwyn J.D."/>
            <person name="Despard B.A."/>
            <person name="Roesel C.L."/>
        </authorList>
    </citation>
    <scope>NUCLEOTIDE SEQUENCE</scope>
    <source>
        <strain evidence="1">K2</strain>
    </source>
</reference>
<gene>
    <name evidence="1" type="ORF">P5673_011583</name>
</gene>
<proteinExistence type="predicted"/>
<organism evidence="1 2">
    <name type="scientific">Acropora cervicornis</name>
    <name type="common">Staghorn coral</name>
    <dbReference type="NCBI Taxonomy" id="6130"/>
    <lineage>
        <taxon>Eukaryota</taxon>
        <taxon>Metazoa</taxon>
        <taxon>Cnidaria</taxon>
        <taxon>Anthozoa</taxon>
        <taxon>Hexacorallia</taxon>
        <taxon>Scleractinia</taxon>
        <taxon>Astrocoeniina</taxon>
        <taxon>Acroporidae</taxon>
        <taxon>Acropora</taxon>
    </lineage>
</organism>
<accession>A0AAD9QP69</accession>
<comment type="caution">
    <text evidence="1">The sequence shown here is derived from an EMBL/GenBank/DDBJ whole genome shotgun (WGS) entry which is preliminary data.</text>
</comment>